<comment type="caution">
    <text evidence="3">The sequence shown here is derived from an EMBL/GenBank/DDBJ whole genome shotgun (WGS) entry which is preliminary data.</text>
</comment>
<sequence length="97" mass="10568">MLALSLAALIAAAPLSAAAQDRGDRDDRGPRRDRSEQQERPERERPQISYSEAASIARSQAGPGARFVGSQGIQGGRYVFAFERDGRVFNVSVSAYR</sequence>
<evidence type="ECO:0000256" key="2">
    <source>
        <dbReference type="SAM" id="SignalP"/>
    </source>
</evidence>
<protein>
    <recommendedName>
        <fullName evidence="5">PepSY domain-containing protein</fullName>
    </recommendedName>
</protein>
<keyword evidence="2" id="KW-0732">Signal</keyword>
<keyword evidence="4" id="KW-1185">Reference proteome</keyword>
<evidence type="ECO:0000313" key="4">
    <source>
        <dbReference type="Proteomes" id="UP001501352"/>
    </source>
</evidence>
<evidence type="ECO:0000256" key="1">
    <source>
        <dbReference type="SAM" id="MobiDB-lite"/>
    </source>
</evidence>
<dbReference type="Proteomes" id="UP001501352">
    <property type="component" value="Unassembled WGS sequence"/>
</dbReference>
<evidence type="ECO:0000313" key="3">
    <source>
        <dbReference type="EMBL" id="GAA0617847.1"/>
    </source>
</evidence>
<feature type="region of interest" description="Disordered" evidence="1">
    <location>
        <begin position="16"/>
        <end position="52"/>
    </location>
</feature>
<feature type="signal peptide" evidence="2">
    <location>
        <begin position="1"/>
        <end position="19"/>
    </location>
</feature>
<reference evidence="3 4" key="1">
    <citation type="journal article" date="2019" name="Int. J. Syst. Evol. Microbiol.">
        <title>The Global Catalogue of Microorganisms (GCM) 10K type strain sequencing project: providing services to taxonomists for standard genome sequencing and annotation.</title>
        <authorList>
            <consortium name="The Broad Institute Genomics Platform"/>
            <consortium name="The Broad Institute Genome Sequencing Center for Infectious Disease"/>
            <person name="Wu L."/>
            <person name="Ma J."/>
        </authorList>
    </citation>
    <scope>NUCLEOTIDE SEQUENCE [LARGE SCALE GENOMIC DNA]</scope>
    <source>
        <strain evidence="3 4">JCM 12928</strain>
    </source>
</reference>
<name>A0ABN1GS17_9CAUL</name>
<dbReference type="EMBL" id="BAAAGA010000002">
    <property type="protein sequence ID" value="GAA0617847.1"/>
    <property type="molecule type" value="Genomic_DNA"/>
</dbReference>
<evidence type="ECO:0008006" key="5">
    <source>
        <dbReference type="Google" id="ProtNLM"/>
    </source>
</evidence>
<gene>
    <name evidence="3" type="ORF">GCM10009422_11400</name>
</gene>
<feature type="chain" id="PRO_5047356500" description="PepSY domain-containing protein" evidence="2">
    <location>
        <begin position="20"/>
        <end position="97"/>
    </location>
</feature>
<feature type="compositionally biased region" description="Basic and acidic residues" evidence="1">
    <location>
        <begin position="21"/>
        <end position="46"/>
    </location>
</feature>
<accession>A0ABN1GS17</accession>
<proteinExistence type="predicted"/>
<organism evidence="3 4">
    <name type="scientific">Brevundimonas kwangchunensis</name>
    <dbReference type="NCBI Taxonomy" id="322163"/>
    <lineage>
        <taxon>Bacteria</taxon>
        <taxon>Pseudomonadati</taxon>
        <taxon>Pseudomonadota</taxon>
        <taxon>Alphaproteobacteria</taxon>
        <taxon>Caulobacterales</taxon>
        <taxon>Caulobacteraceae</taxon>
        <taxon>Brevundimonas</taxon>
    </lineage>
</organism>